<dbReference type="GO" id="GO:0016301">
    <property type="term" value="F:kinase activity"/>
    <property type="evidence" value="ECO:0007669"/>
    <property type="project" value="UniProtKB-KW"/>
</dbReference>
<evidence type="ECO:0000313" key="2">
    <source>
        <dbReference type="EMBL" id="KAF7377944.1"/>
    </source>
</evidence>
<reference evidence="2" key="1">
    <citation type="submission" date="2020-05" db="EMBL/GenBank/DDBJ databases">
        <title>Mycena genomes resolve the evolution of fungal bioluminescence.</title>
        <authorList>
            <person name="Tsai I.J."/>
        </authorList>
    </citation>
    <scope>NUCLEOTIDE SEQUENCE</scope>
    <source>
        <strain evidence="2">160909Yilan</strain>
    </source>
</reference>
<dbReference type="AlphaFoldDB" id="A0A8H6ZIG1"/>
<name>A0A8H6ZIG1_9AGAR</name>
<dbReference type="OrthoDB" id="2122982at2759"/>
<evidence type="ECO:0000313" key="3">
    <source>
        <dbReference type="Proteomes" id="UP000623467"/>
    </source>
</evidence>
<comment type="caution">
    <text evidence="2">The sequence shown here is derived from an EMBL/GenBank/DDBJ whole genome shotgun (WGS) entry which is preliminary data.</text>
</comment>
<dbReference type="PROSITE" id="PS00018">
    <property type="entry name" value="EF_HAND_1"/>
    <property type="match status" value="1"/>
</dbReference>
<gene>
    <name evidence="2" type="ORF">MSAN_00218300</name>
</gene>
<evidence type="ECO:0000256" key="1">
    <source>
        <dbReference type="SAM" id="MobiDB-lite"/>
    </source>
</evidence>
<dbReference type="EMBL" id="JACAZH010000001">
    <property type="protein sequence ID" value="KAF7377944.1"/>
    <property type="molecule type" value="Genomic_DNA"/>
</dbReference>
<keyword evidence="2" id="KW-0808">Transferase</keyword>
<feature type="compositionally biased region" description="Basic and acidic residues" evidence="1">
    <location>
        <begin position="15"/>
        <end position="26"/>
    </location>
</feature>
<accession>A0A8H6ZIG1</accession>
<sequence length="476" mass="53299">MSTPTTPAPGASAHAGRDSQGKEKTSKSAHSALTSQTEEEDSTIGTAESYYQQLDDFFENSENKDAIDSAKDALSAALDVTNIKEKIDAFAQTSKIVMDGLEILGKIHPFISIAAQAFKLVIEVDLKRRENDKKVLAVQLEMQDMIVVLFLLRHIRDPKKKVDGLTVETKMRGVMESIAKHITAARSACKEYQEKGFLTKMIKCKIYEDRLADHAKIFADDKGKVQLSLALYTADGVHEINKKFDQQGAYLKEQFQKIFRELETKDERDLREFIEKNGAQNYAGNKELQQQLFAKGGKFLTPSQLAIERNSLQKELAENVDEVFKKHIALFTSQLQKQNGLVLQTMASDKEEILAALDSGPHMTIEDPDLREIWHAHHWPNPIPGQNFISGLSEYYKKKFSSQSDSKHWVLEYIEIAATNLIEAIDDDGSQLVSAEELNNFTAPKPKQSPAHRPLYLPSLVPLTEAPLGCYTATGS</sequence>
<dbReference type="Proteomes" id="UP000623467">
    <property type="component" value="Unassembled WGS sequence"/>
</dbReference>
<proteinExistence type="predicted"/>
<dbReference type="InterPro" id="IPR018247">
    <property type="entry name" value="EF_Hand_1_Ca_BS"/>
</dbReference>
<organism evidence="2 3">
    <name type="scientific">Mycena sanguinolenta</name>
    <dbReference type="NCBI Taxonomy" id="230812"/>
    <lineage>
        <taxon>Eukaryota</taxon>
        <taxon>Fungi</taxon>
        <taxon>Dikarya</taxon>
        <taxon>Basidiomycota</taxon>
        <taxon>Agaricomycotina</taxon>
        <taxon>Agaricomycetes</taxon>
        <taxon>Agaricomycetidae</taxon>
        <taxon>Agaricales</taxon>
        <taxon>Marasmiineae</taxon>
        <taxon>Mycenaceae</taxon>
        <taxon>Mycena</taxon>
    </lineage>
</organism>
<keyword evidence="3" id="KW-1185">Reference proteome</keyword>
<feature type="region of interest" description="Disordered" evidence="1">
    <location>
        <begin position="1"/>
        <end position="46"/>
    </location>
</feature>
<protein>
    <submittedName>
        <fullName evidence="2">Protein kinase domain-containing protein</fullName>
    </submittedName>
</protein>
<keyword evidence="2" id="KW-0418">Kinase</keyword>